<dbReference type="Pfam" id="PF00005">
    <property type="entry name" value="ABC_tran"/>
    <property type="match status" value="1"/>
</dbReference>
<dbReference type="Proteomes" id="UP001597115">
    <property type="component" value="Unassembled WGS sequence"/>
</dbReference>
<keyword evidence="6 7" id="KW-0472">Membrane</keyword>
<keyword evidence="3" id="KW-0547">Nucleotide-binding</keyword>
<dbReference type="InterPro" id="IPR027417">
    <property type="entry name" value="P-loop_NTPase"/>
</dbReference>
<dbReference type="EMBL" id="JBHUDY010000001">
    <property type="protein sequence ID" value="MFD1611678.1"/>
    <property type="molecule type" value="Genomic_DNA"/>
</dbReference>
<feature type="transmembrane region" description="Helical" evidence="7">
    <location>
        <begin position="29"/>
        <end position="52"/>
    </location>
</feature>
<comment type="subcellular location">
    <subcellularLocation>
        <location evidence="1">Cell membrane</location>
        <topology evidence="1">Multi-pass membrane protein</topology>
    </subcellularLocation>
</comment>
<dbReference type="SUPFAM" id="SSF52540">
    <property type="entry name" value="P-loop containing nucleoside triphosphate hydrolases"/>
    <property type="match status" value="1"/>
</dbReference>
<comment type="caution">
    <text evidence="10">The sequence shown here is derived from an EMBL/GenBank/DDBJ whole genome shotgun (WGS) entry which is preliminary data.</text>
</comment>
<evidence type="ECO:0000259" key="8">
    <source>
        <dbReference type="PROSITE" id="PS50893"/>
    </source>
</evidence>
<evidence type="ECO:0000256" key="1">
    <source>
        <dbReference type="ARBA" id="ARBA00004651"/>
    </source>
</evidence>
<gene>
    <name evidence="10" type="ORF">ACFSCW_07690</name>
</gene>
<evidence type="ECO:0000259" key="9">
    <source>
        <dbReference type="PROSITE" id="PS50929"/>
    </source>
</evidence>
<protein>
    <submittedName>
        <fullName evidence="10">ABC transporter transmembrane domain-containing protein</fullName>
    </submittedName>
</protein>
<sequence length="593" mass="63329">MAKDTDAEPKTRKLGNLAMVWRYASRYPGHIACAAVALIVASAATVAIPYGFKRAIDRGFSSGGDQHAVSASFYYLLMIVGVLALATAFRFYFVSWLGERTVGDIRKAVHANLVTLAPRFFEENRPSEIASRMTSDTAVIEQIVGTTVSVALRNLFTGFGGVVYLFVLSPKLAGSLLLGIPLIVAPIVLLGRRVRNFSRASQDRIADVGAIVAETLGAMKIVQAFNQEEREKSRFGSAVEATFGVAKRRIFIRAIMTAVVIALIFGSITLVLKEGVSDVAAGRISGGSIAAFVLTGGLVAGAFGTLTEVYGDLLRGAGAAGRLAELLAERPEIKAPAHPVRLPEPPQGRLSFEHVTFRYPTRPDTSALHDFSLDVAPGETVAVVGPSGAGKSTLLQLAQRFYDPQLGAVRLDGVDLREADPADVRARLAMVPQETVIFAASARDNLRYGRWEASDAELWAAAEAANAANFLKGLPDGLDTFMGEGGARLSGGQRQRLAIARAILRDAPVLLLDEATSALDAESERLVQDALEHLMENRTTIVIAHRLATVRAADRIIVMDEGRIVEAGNHDSLSAAGGLYARLARLQFEGLAA</sequence>
<dbReference type="SUPFAM" id="SSF90123">
    <property type="entry name" value="ABC transporter transmembrane region"/>
    <property type="match status" value="1"/>
</dbReference>
<dbReference type="InterPro" id="IPR003593">
    <property type="entry name" value="AAA+_ATPase"/>
</dbReference>
<dbReference type="PANTHER" id="PTHR43394:SF1">
    <property type="entry name" value="ATP-BINDING CASSETTE SUB-FAMILY B MEMBER 10, MITOCHONDRIAL"/>
    <property type="match status" value="1"/>
</dbReference>
<feature type="transmembrane region" description="Helical" evidence="7">
    <location>
        <begin position="250"/>
        <end position="272"/>
    </location>
</feature>
<evidence type="ECO:0000256" key="3">
    <source>
        <dbReference type="ARBA" id="ARBA00022741"/>
    </source>
</evidence>
<evidence type="ECO:0000256" key="4">
    <source>
        <dbReference type="ARBA" id="ARBA00022840"/>
    </source>
</evidence>
<dbReference type="SMART" id="SM00382">
    <property type="entry name" value="AAA"/>
    <property type="match status" value="1"/>
</dbReference>
<keyword evidence="11" id="KW-1185">Reference proteome</keyword>
<dbReference type="InterPro" id="IPR036640">
    <property type="entry name" value="ABC1_TM_sf"/>
</dbReference>
<evidence type="ECO:0000256" key="2">
    <source>
        <dbReference type="ARBA" id="ARBA00022692"/>
    </source>
</evidence>
<name>A0ABW4I1B2_9SPHN</name>
<proteinExistence type="predicted"/>
<evidence type="ECO:0000313" key="11">
    <source>
        <dbReference type="Proteomes" id="UP001597115"/>
    </source>
</evidence>
<evidence type="ECO:0000256" key="5">
    <source>
        <dbReference type="ARBA" id="ARBA00022989"/>
    </source>
</evidence>
<organism evidence="10 11">
    <name type="scientific">Sphingomonas tabacisoli</name>
    <dbReference type="NCBI Taxonomy" id="2249466"/>
    <lineage>
        <taxon>Bacteria</taxon>
        <taxon>Pseudomonadati</taxon>
        <taxon>Pseudomonadota</taxon>
        <taxon>Alphaproteobacteria</taxon>
        <taxon>Sphingomonadales</taxon>
        <taxon>Sphingomonadaceae</taxon>
        <taxon>Sphingomonas</taxon>
    </lineage>
</organism>
<dbReference type="InterPro" id="IPR039421">
    <property type="entry name" value="Type_1_exporter"/>
</dbReference>
<keyword evidence="4" id="KW-0067">ATP-binding</keyword>
<dbReference type="PROSITE" id="PS50893">
    <property type="entry name" value="ABC_TRANSPORTER_2"/>
    <property type="match status" value="1"/>
</dbReference>
<reference evidence="11" key="1">
    <citation type="journal article" date="2019" name="Int. J. Syst. Evol. Microbiol.">
        <title>The Global Catalogue of Microorganisms (GCM) 10K type strain sequencing project: providing services to taxonomists for standard genome sequencing and annotation.</title>
        <authorList>
            <consortium name="The Broad Institute Genomics Platform"/>
            <consortium name="The Broad Institute Genome Sequencing Center for Infectious Disease"/>
            <person name="Wu L."/>
            <person name="Ma J."/>
        </authorList>
    </citation>
    <scope>NUCLEOTIDE SEQUENCE [LARGE SCALE GENOMIC DNA]</scope>
    <source>
        <strain evidence="11">CGMCC 1.16275</strain>
    </source>
</reference>
<evidence type="ECO:0000256" key="7">
    <source>
        <dbReference type="SAM" id="Phobius"/>
    </source>
</evidence>
<dbReference type="PROSITE" id="PS50929">
    <property type="entry name" value="ABC_TM1F"/>
    <property type="match status" value="1"/>
</dbReference>
<feature type="transmembrane region" description="Helical" evidence="7">
    <location>
        <begin position="172"/>
        <end position="191"/>
    </location>
</feature>
<evidence type="ECO:0000256" key="6">
    <source>
        <dbReference type="ARBA" id="ARBA00023136"/>
    </source>
</evidence>
<feature type="domain" description="ABC transmembrane type-1" evidence="9">
    <location>
        <begin position="34"/>
        <end position="315"/>
    </location>
</feature>
<dbReference type="InterPro" id="IPR011527">
    <property type="entry name" value="ABC1_TM_dom"/>
</dbReference>
<dbReference type="InterPro" id="IPR011918">
    <property type="entry name" value="ABC_MsbA_ATP-bd"/>
</dbReference>
<dbReference type="Pfam" id="PF00664">
    <property type="entry name" value="ABC_membrane"/>
    <property type="match status" value="1"/>
</dbReference>
<dbReference type="CDD" id="cd18575">
    <property type="entry name" value="ABC_6TM_bac_exporter_ABCB8_10_like"/>
    <property type="match status" value="1"/>
</dbReference>
<dbReference type="Gene3D" id="1.20.1560.10">
    <property type="entry name" value="ABC transporter type 1, transmembrane domain"/>
    <property type="match status" value="1"/>
</dbReference>
<keyword evidence="2 7" id="KW-0812">Transmembrane</keyword>
<feature type="transmembrane region" description="Helical" evidence="7">
    <location>
        <begin position="73"/>
        <end position="93"/>
    </location>
</feature>
<dbReference type="InterPro" id="IPR003439">
    <property type="entry name" value="ABC_transporter-like_ATP-bd"/>
</dbReference>
<dbReference type="InterPro" id="IPR017871">
    <property type="entry name" value="ABC_transporter-like_CS"/>
</dbReference>
<keyword evidence="5 7" id="KW-1133">Transmembrane helix</keyword>
<feature type="transmembrane region" description="Helical" evidence="7">
    <location>
        <begin position="284"/>
        <end position="306"/>
    </location>
</feature>
<evidence type="ECO:0000313" key="10">
    <source>
        <dbReference type="EMBL" id="MFD1611678.1"/>
    </source>
</evidence>
<dbReference type="PROSITE" id="PS00211">
    <property type="entry name" value="ABC_TRANSPORTER_1"/>
    <property type="match status" value="1"/>
</dbReference>
<feature type="domain" description="ABC transporter" evidence="8">
    <location>
        <begin position="350"/>
        <end position="586"/>
    </location>
</feature>
<dbReference type="RefSeq" id="WP_380888262.1">
    <property type="nucleotide sequence ID" value="NZ_JBHUDY010000001.1"/>
</dbReference>
<dbReference type="Gene3D" id="3.40.50.300">
    <property type="entry name" value="P-loop containing nucleotide triphosphate hydrolases"/>
    <property type="match status" value="1"/>
</dbReference>
<accession>A0ABW4I1B2</accession>
<dbReference type="PANTHER" id="PTHR43394">
    <property type="entry name" value="ATP-DEPENDENT PERMEASE MDL1, MITOCHONDRIAL"/>
    <property type="match status" value="1"/>
</dbReference>
<dbReference type="NCBIfam" id="TIGR02204">
    <property type="entry name" value="MsbA_rel"/>
    <property type="match status" value="1"/>
</dbReference>